<keyword evidence="1" id="KW-0812">Transmembrane</keyword>
<evidence type="ECO:0000313" key="11">
    <source>
        <dbReference type="Proteomes" id="UP000501982"/>
    </source>
</evidence>
<dbReference type="Proteomes" id="UP000450599">
    <property type="component" value="Unassembled WGS sequence"/>
</dbReference>
<organism evidence="2 7">
    <name type="scientific">Parabacteroides distasonis</name>
    <dbReference type="NCBI Taxonomy" id="823"/>
    <lineage>
        <taxon>Bacteria</taxon>
        <taxon>Pseudomonadati</taxon>
        <taxon>Bacteroidota</taxon>
        <taxon>Bacteroidia</taxon>
        <taxon>Bacteroidales</taxon>
        <taxon>Tannerellaceae</taxon>
        <taxon>Parabacteroides</taxon>
    </lineage>
</organism>
<evidence type="ECO:0000313" key="5">
    <source>
        <dbReference type="EMBL" id="OUP18534.1"/>
    </source>
</evidence>
<evidence type="ECO:0000313" key="9">
    <source>
        <dbReference type="Proteomes" id="UP000450599"/>
    </source>
</evidence>
<name>A0A174V8J4_PARDI</name>
<evidence type="ECO:0000313" key="6">
    <source>
        <dbReference type="EMBL" id="QJE29937.1"/>
    </source>
</evidence>
<reference evidence="6 11" key="5">
    <citation type="submission" date="2020-04" db="EMBL/GenBank/DDBJ databases">
        <title>Complete Genomes and Methylome analysis of CBBP consortium that reverse antibiotic-induced susceptibility to vancomycin-resistant Enterococcus faecium infection.</title>
        <authorList>
            <person name="Fomenkov A."/>
            <person name="Zhang Z."/>
            <person name="Pamer E."/>
            <person name="Roberts R.J."/>
        </authorList>
    </citation>
    <scope>NUCLEOTIDE SEQUENCE [LARGE SCALE GENOMIC DNA]</scope>
    <source>
        <strain evidence="11">CBBP</strain>
        <strain evidence="6">CBBP-1</strain>
    </source>
</reference>
<dbReference type="RefSeq" id="WP_008773025.1">
    <property type="nucleotide sequence ID" value="NZ_CAJSZN010000011.1"/>
</dbReference>
<keyword evidence="1" id="KW-1133">Transmembrane helix</keyword>
<dbReference type="Proteomes" id="UP000195950">
    <property type="component" value="Unassembled WGS sequence"/>
</dbReference>
<evidence type="ECO:0000313" key="10">
    <source>
        <dbReference type="Proteomes" id="UP000471216"/>
    </source>
</evidence>
<sequence length="98" mass="10630">METSCSKFWLGLGLGSIIGVVAYRFSCSSKGKMLKEKACHALHRMGGKAEDMIDSAKDKVVDAGTKVADKVAHETFNIAEKADDVKNKVHNFADNAKK</sequence>
<gene>
    <name evidence="5" type="ORF">B5F32_11420</name>
    <name evidence="2" type="ORF">ERS852560_02001</name>
    <name evidence="4" type="ORF">GKD54_02890</name>
    <name evidence="3" type="ORF">GKD58_02340</name>
    <name evidence="6" type="ORF">HHO38_17285</name>
</gene>
<reference evidence="5" key="3">
    <citation type="journal article" date="2018" name="BMC Genomics">
        <title>Whole genome sequencing and function prediction of 133 gut anaerobes isolated from chicken caecum in pure cultures.</title>
        <authorList>
            <person name="Medvecky M."/>
            <person name="Cejkova D."/>
            <person name="Polansky O."/>
            <person name="Karasova D."/>
            <person name="Kubasova T."/>
            <person name="Cizek A."/>
            <person name="Rychlik I."/>
        </authorList>
    </citation>
    <scope>NUCLEOTIDE SEQUENCE</scope>
    <source>
        <strain evidence="5">An199</strain>
    </source>
</reference>
<keyword evidence="1" id="KW-0472">Membrane</keyword>
<feature type="transmembrane region" description="Helical" evidence="1">
    <location>
        <begin position="6"/>
        <end position="25"/>
    </location>
</feature>
<dbReference type="EMBL" id="WKMX01000002">
    <property type="protein sequence ID" value="MRZ05178.1"/>
    <property type="molecule type" value="Genomic_DNA"/>
</dbReference>
<evidence type="ECO:0000313" key="7">
    <source>
        <dbReference type="Proteomes" id="UP000095332"/>
    </source>
</evidence>
<dbReference type="EMBL" id="WKMW01000002">
    <property type="protein sequence ID" value="MRY83122.1"/>
    <property type="molecule type" value="Genomic_DNA"/>
</dbReference>
<evidence type="ECO:0000256" key="1">
    <source>
        <dbReference type="SAM" id="Phobius"/>
    </source>
</evidence>
<dbReference type="AlphaFoldDB" id="A0A174V8J4"/>
<dbReference type="EMBL" id="NFJX01000009">
    <property type="protein sequence ID" value="OUP18534.1"/>
    <property type="molecule type" value="Genomic_DNA"/>
</dbReference>
<dbReference type="Proteomes" id="UP000471216">
    <property type="component" value="Unassembled WGS sequence"/>
</dbReference>
<protein>
    <submittedName>
        <fullName evidence="3">YtxH domain-containing protein</fullName>
    </submittedName>
    <submittedName>
        <fullName evidence="2">YtxH-like protein</fullName>
    </submittedName>
</protein>
<evidence type="ECO:0000313" key="8">
    <source>
        <dbReference type="Proteomes" id="UP000195950"/>
    </source>
</evidence>
<dbReference type="Proteomes" id="UP000501982">
    <property type="component" value="Chromosome"/>
</dbReference>
<reference evidence="9 10" key="4">
    <citation type="journal article" date="2019" name="Nat. Med.">
        <title>A library of human gut bacterial isolates paired with longitudinal multiomics data enables mechanistic microbiome research.</title>
        <authorList>
            <person name="Poyet M."/>
            <person name="Groussin M."/>
            <person name="Gibbons S.M."/>
            <person name="Avila-Pacheco J."/>
            <person name="Jiang X."/>
            <person name="Kearney S.M."/>
            <person name="Perrotta A.R."/>
            <person name="Berdy B."/>
            <person name="Zhao S."/>
            <person name="Lieberman T.D."/>
            <person name="Swanson P.K."/>
            <person name="Smith M."/>
            <person name="Roesemann S."/>
            <person name="Alexander J.E."/>
            <person name="Rich S.A."/>
            <person name="Livny J."/>
            <person name="Vlamakis H."/>
            <person name="Clish C."/>
            <person name="Bullock K."/>
            <person name="Deik A."/>
            <person name="Scott J."/>
            <person name="Pierce K.A."/>
            <person name="Xavier R.J."/>
            <person name="Alm E.J."/>
        </authorList>
    </citation>
    <scope>NUCLEOTIDE SEQUENCE [LARGE SCALE GENOMIC DNA]</scope>
    <source>
        <strain evidence="4 10">BIOML-A10</strain>
        <strain evidence="3 9">BIOML-A11</strain>
    </source>
</reference>
<evidence type="ECO:0000313" key="2">
    <source>
        <dbReference type="EMBL" id="CUQ28418.1"/>
    </source>
</evidence>
<accession>A0A174V8J4</accession>
<reference evidence="8" key="2">
    <citation type="submission" date="2017-04" db="EMBL/GenBank/DDBJ databases">
        <title>Function of individual gut microbiota members based on whole genome sequencing of pure cultures obtained from chicken caecum.</title>
        <authorList>
            <person name="Medvecky M."/>
            <person name="Cejkova D."/>
            <person name="Polansky O."/>
            <person name="Karasova D."/>
            <person name="Kubasova T."/>
            <person name="Cizek A."/>
            <person name="Rychlik I."/>
        </authorList>
    </citation>
    <scope>NUCLEOTIDE SEQUENCE [LARGE SCALE GENOMIC DNA]</scope>
    <source>
        <strain evidence="8">An199</strain>
    </source>
</reference>
<dbReference type="Proteomes" id="UP000095332">
    <property type="component" value="Unassembled WGS sequence"/>
</dbReference>
<reference evidence="2 7" key="1">
    <citation type="submission" date="2015-09" db="EMBL/GenBank/DDBJ databases">
        <authorList>
            <consortium name="Pathogen Informatics"/>
        </authorList>
    </citation>
    <scope>NUCLEOTIDE SEQUENCE [LARGE SCALE GENOMIC DNA]</scope>
    <source>
        <strain evidence="2 7">2789STDY5834948</strain>
    </source>
</reference>
<dbReference type="EMBL" id="CP051672">
    <property type="protein sequence ID" value="QJE29937.1"/>
    <property type="molecule type" value="Genomic_DNA"/>
</dbReference>
<dbReference type="EMBL" id="CZBM01000007">
    <property type="protein sequence ID" value="CUQ28418.1"/>
    <property type="molecule type" value="Genomic_DNA"/>
</dbReference>
<proteinExistence type="predicted"/>
<evidence type="ECO:0000313" key="3">
    <source>
        <dbReference type="EMBL" id="MRY83122.1"/>
    </source>
</evidence>
<evidence type="ECO:0000313" key="4">
    <source>
        <dbReference type="EMBL" id="MRZ05178.1"/>
    </source>
</evidence>